<dbReference type="Pfam" id="PF02023">
    <property type="entry name" value="SCAN"/>
    <property type="match status" value="1"/>
</dbReference>
<dbReference type="InterPro" id="IPR038269">
    <property type="entry name" value="SCAN_sf"/>
</dbReference>
<evidence type="ECO:0000256" key="1">
    <source>
        <dbReference type="SAM" id="MobiDB-lite"/>
    </source>
</evidence>
<dbReference type="SUPFAM" id="SSF47353">
    <property type="entry name" value="Retrovirus capsid dimerization domain-like"/>
    <property type="match status" value="1"/>
</dbReference>
<dbReference type="Gene3D" id="1.10.4020.10">
    <property type="entry name" value="DNA breaking-rejoining enzymes"/>
    <property type="match status" value="1"/>
</dbReference>
<dbReference type="Ensembl" id="ENSORLT00020012564.1">
    <property type="protein sequence ID" value="ENSORLP00020001717.1"/>
    <property type="gene ID" value="ENSORLG00020002423.1"/>
</dbReference>
<protein>
    <recommendedName>
        <fullName evidence="2">SCAN box domain-containing protein</fullName>
    </recommendedName>
</protein>
<evidence type="ECO:0000313" key="4">
    <source>
        <dbReference type="Proteomes" id="UP000265180"/>
    </source>
</evidence>
<evidence type="ECO:0000313" key="3">
    <source>
        <dbReference type="Ensembl" id="ENSORLP00020001717.1"/>
    </source>
</evidence>
<dbReference type="InterPro" id="IPR003309">
    <property type="entry name" value="SCAN_dom"/>
</dbReference>
<dbReference type="PROSITE" id="PS50804">
    <property type="entry name" value="SCAN_BOX"/>
    <property type="match status" value="1"/>
</dbReference>
<sequence>RFSSSLAELRGDTANPSPVAGMKRSMLRDRRNISPGTCCQRLRSAEVPSGRGPAGACCRLKGLCRGWDRPERRTEEQSRSIVAMGPQPQVHPSGVRTWVEEHEPEEGPTDAWPMDCRASTLDEGRLQNCLVVWLGRALKVYRRSLIMEVLVQLVENRGDVTEGGGSGDDMDR</sequence>
<feature type="domain" description="SCAN box" evidence="2">
    <location>
        <begin position="40"/>
        <end position="107"/>
    </location>
</feature>
<feature type="region of interest" description="Disordered" evidence="1">
    <location>
        <begin position="1"/>
        <end position="20"/>
    </location>
</feature>
<reference evidence="3" key="3">
    <citation type="submission" date="2025-08" db="UniProtKB">
        <authorList>
            <consortium name="Ensembl"/>
        </authorList>
    </citation>
    <scope>IDENTIFICATION</scope>
    <source>
        <strain evidence="3">HNI</strain>
    </source>
</reference>
<reference evidence="3" key="4">
    <citation type="submission" date="2025-09" db="UniProtKB">
        <authorList>
            <consortium name="Ensembl"/>
        </authorList>
    </citation>
    <scope>IDENTIFICATION</scope>
    <source>
        <strain evidence="3">HNI</strain>
    </source>
</reference>
<organism evidence="3 4">
    <name type="scientific">Oryzias latipes</name>
    <name type="common">Japanese rice fish</name>
    <name type="synonym">Japanese killifish</name>
    <dbReference type="NCBI Taxonomy" id="8090"/>
    <lineage>
        <taxon>Eukaryota</taxon>
        <taxon>Metazoa</taxon>
        <taxon>Chordata</taxon>
        <taxon>Craniata</taxon>
        <taxon>Vertebrata</taxon>
        <taxon>Euteleostomi</taxon>
        <taxon>Actinopterygii</taxon>
        <taxon>Neopterygii</taxon>
        <taxon>Teleostei</taxon>
        <taxon>Neoteleostei</taxon>
        <taxon>Acanthomorphata</taxon>
        <taxon>Ovalentaria</taxon>
        <taxon>Atherinomorphae</taxon>
        <taxon>Beloniformes</taxon>
        <taxon>Adrianichthyidae</taxon>
        <taxon>Oryziinae</taxon>
        <taxon>Oryzias</taxon>
    </lineage>
</organism>
<reference key="1">
    <citation type="journal article" date="2007" name="Nature">
        <title>The medaka draft genome and insights into vertebrate genome evolution.</title>
        <authorList>
            <person name="Kasahara M."/>
            <person name="Naruse K."/>
            <person name="Sasaki S."/>
            <person name="Nakatani Y."/>
            <person name="Qu W."/>
            <person name="Ahsan B."/>
            <person name="Yamada T."/>
            <person name="Nagayasu Y."/>
            <person name="Doi K."/>
            <person name="Kasai Y."/>
            <person name="Jindo T."/>
            <person name="Kobayashi D."/>
            <person name="Shimada A."/>
            <person name="Toyoda A."/>
            <person name="Kuroki Y."/>
            <person name="Fujiyama A."/>
            <person name="Sasaki T."/>
            <person name="Shimizu A."/>
            <person name="Asakawa S."/>
            <person name="Shimizu N."/>
            <person name="Hashimoto S."/>
            <person name="Yang J."/>
            <person name="Lee Y."/>
            <person name="Matsushima K."/>
            <person name="Sugano S."/>
            <person name="Sakaizumi M."/>
            <person name="Narita T."/>
            <person name="Ohishi K."/>
            <person name="Haga S."/>
            <person name="Ohta F."/>
            <person name="Nomoto H."/>
            <person name="Nogata K."/>
            <person name="Morishita T."/>
            <person name="Endo T."/>
            <person name="Shin-I T."/>
            <person name="Takeda H."/>
            <person name="Morishita S."/>
            <person name="Kohara Y."/>
        </authorList>
    </citation>
    <scope>NUCLEOTIDE SEQUENCE [LARGE SCALE GENOMIC DNA]</scope>
    <source>
        <strain>Hd-rR</strain>
    </source>
</reference>
<proteinExistence type="predicted"/>
<dbReference type="Proteomes" id="UP000265180">
    <property type="component" value="Chromosome 18"/>
</dbReference>
<dbReference type="AlphaFoldDB" id="A0A3P9JZJ0"/>
<reference evidence="3 4" key="2">
    <citation type="submission" date="2017-04" db="EMBL/GenBank/DDBJ databases">
        <title>CpG methylation of centromeres and impact of large insertions on vertebrate speciation.</title>
        <authorList>
            <person name="Ichikawa K."/>
            <person name="Yoshimura J."/>
            <person name="Morishita S."/>
        </authorList>
    </citation>
    <scope>NUCLEOTIDE SEQUENCE</scope>
    <source>
        <strain evidence="3 4">HNI</strain>
    </source>
</reference>
<evidence type="ECO:0000259" key="2">
    <source>
        <dbReference type="PROSITE" id="PS50804"/>
    </source>
</evidence>
<name>A0A3P9JZJ0_ORYLA</name>
<feature type="region of interest" description="Disordered" evidence="1">
    <location>
        <begin position="74"/>
        <end position="93"/>
    </location>
</feature>
<accession>A0A3P9JZJ0</accession>